<dbReference type="EMBL" id="VIRB01000061">
    <property type="protein sequence ID" value="NDO68935.1"/>
    <property type="molecule type" value="Genomic_DNA"/>
</dbReference>
<comment type="caution">
    <text evidence="1">The sequence shown here is derived from an EMBL/GenBank/DDBJ whole genome shotgun (WGS) entry which is preliminary data.</text>
</comment>
<evidence type="ECO:0000313" key="2">
    <source>
        <dbReference type="Proteomes" id="UP000474104"/>
    </source>
</evidence>
<dbReference type="OrthoDB" id="9795921at2"/>
<accession>A0A9X5H6D7</accession>
<proteinExistence type="predicted"/>
<gene>
    <name evidence="1" type="ORF">FMM80_09680</name>
</gene>
<evidence type="ECO:0000313" key="1">
    <source>
        <dbReference type="EMBL" id="NDO68935.1"/>
    </source>
</evidence>
<dbReference type="AlphaFoldDB" id="A0A9X5H6D7"/>
<organism evidence="1 2">
    <name type="scientific">Schaedlerella arabinosiphila</name>
    <dbReference type="NCBI Taxonomy" id="2044587"/>
    <lineage>
        <taxon>Bacteria</taxon>
        <taxon>Bacillati</taxon>
        <taxon>Bacillota</taxon>
        <taxon>Clostridia</taxon>
        <taxon>Lachnospirales</taxon>
        <taxon>Lachnospiraceae</taxon>
        <taxon>Schaedlerella</taxon>
    </lineage>
</organism>
<name>A0A9X5H6D7_9FIRM</name>
<sequence>MEQNLWNCVVAFQQYPFHTSSGLTFSYSLKTGRNGAYTKELFIAPQENSKPLAWSSVQLVFFKAIEKRDTVFDRPKAVGNIRGISYIYSLFCRFGVIKVPGEVEERMRSIHESN</sequence>
<reference evidence="1 2" key="1">
    <citation type="submission" date="2019-07" db="EMBL/GenBank/DDBJ databases">
        <title>Draft genome sequences of 15 bacterial species constituting the stable defined intestinal microbiota of the GM15 gnotobiotic mouse model.</title>
        <authorList>
            <person name="Elie C."/>
            <person name="Mathieu A."/>
            <person name="Saliou A."/>
            <person name="Darnaud M."/>
            <person name="Leulier F."/>
            <person name="Tamellini A."/>
        </authorList>
    </citation>
    <scope>NUCLEOTIDE SEQUENCE [LARGE SCALE GENOMIC DNA]</scope>
    <source>
        <strain evidence="2">ASF 502</strain>
    </source>
</reference>
<protein>
    <submittedName>
        <fullName evidence="1">Uncharacterized protein</fullName>
    </submittedName>
</protein>
<dbReference type="Proteomes" id="UP000474104">
    <property type="component" value="Unassembled WGS sequence"/>
</dbReference>